<evidence type="ECO:0000313" key="7">
    <source>
        <dbReference type="Proteomes" id="UP000018468"/>
    </source>
</evidence>
<keyword evidence="2" id="KW-0547">Nucleotide-binding</keyword>
<dbReference type="Bgee" id="ENSLOCG00000017672">
    <property type="expression patterns" value="Expressed in camera-type eye"/>
</dbReference>
<evidence type="ECO:0000259" key="5">
    <source>
        <dbReference type="PROSITE" id="PS51716"/>
    </source>
</evidence>
<keyword evidence="7" id="KW-1185">Reference proteome</keyword>
<reference evidence="6" key="2">
    <citation type="submission" date="2025-08" db="UniProtKB">
        <authorList>
            <consortium name="Ensembl"/>
        </authorList>
    </citation>
    <scope>IDENTIFICATION</scope>
</reference>
<sequence>MMAEVLKNSKVLQTIKDSLDKNTMSDIKATLEDLLSNCLNIAVIGKRVPEKMTFINSLRGLGDDDVGAAHAGPADTNKEPIMYPHPQHSDVRIWDLSMPESNECNPNEYLETVKVNHYCSLIFTVSERLAVAYAALWKELHKGEKELYFILLTSVTDSSDSLLEKKRSIMESFKNQGVKSPQVFLVSSSALHQLEFMDLLEAMEKNIPELRMNALLFSLPTFSVPILKKKRAAFKAVVWTAASLSGGASTIPLPTVSSVLDVNMLMKILNKARDSFGLDNKSLERLAKQARLPVAELESARTSELSIEISKLVIQRKLALAEKERSLGAKLVDTALTGSVKSMTKSFTTMYFMLTASLDELEEDAVRVLRKAYGDNY</sequence>
<dbReference type="SUPFAM" id="SSF52540">
    <property type="entry name" value="P-loop containing nucleoside triphosphate hydrolases"/>
    <property type="match status" value="1"/>
</dbReference>
<evidence type="ECO:0000256" key="1">
    <source>
        <dbReference type="ARBA" id="ARBA00005429"/>
    </source>
</evidence>
<dbReference type="AlphaFoldDB" id="W5NMB8"/>
<dbReference type="PANTHER" id="PTHR32341:SF10">
    <property type="entry name" value="INTERFERON-INDUCIBLE GTPASE 5"/>
    <property type="match status" value="1"/>
</dbReference>
<evidence type="ECO:0000256" key="3">
    <source>
        <dbReference type="ARBA" id="ARBA00022801"/>
    </source>
</evidence>
<dbReference type="InterPro" id="IPR007743">
    <property type="entry name" value="Immunity-related_GTPase-like"/>
</dbReference>
<proteinExistence type="inferred from homology"/>
<dbReference type="EMBL" id="AHAT01019544">
    <property type="status" value="NOT_ANNOTATED_CDS"/>
    <property type="molecule type" value="Genomic_DNA"/>
</dbReference>
<dbReference type="GO" id="GO:0005525">
    <property type="term" value="F:GTP binding"/>
    <property type="evidence" value="ECO:0007669"/>
    <property type="project" value="UniProtKB-KW"/>
</dbReference>
<evidence type="ECO:0000313" key="6">
    <source>
        <dbReference type="Ensembl" id="ENSLOCP00000021777.1"/>
    </source>
</evidence>
<dbReference type="Ensembl" id="ENSLOCT00000021814.1">
    <property type="protein sequence ID" value="ENSLOCP00000021777.1"/>
    <property type="gene ID" value="ENSLOCG00000017672.1"/>
</dbReference>
<dbReference type="GO" id="GO:0016787">
    <property type="term" value="F:hydrolase activity"/>
    <property type="evidence" value="ECO:0007669"/>
    <property type="project" value="UniProtKB-KW"/>
</dbReference>
<dbReference type="GO" id="GO:0016020">
    <property type="term" value="C:membrane"/>
    <property type="evidence" value="ECO:0007669"/>
    <property type="project" value="InterPro"/>
</dbReference>
<evidence type="ECO:0000256" key="2">
    <source>
        <dbReference type="ARBA" id="ARBA00022741"/>
    </source>
</evidence>
<comment type="similarity">
    <text evidence="1">Belongs to the TRAFAC class dynamin-like GTPase superfamily. IRG family.</text>
</comment>
<dbReference type="Gene3D" id="3.40.50.300">
    <property type="entry name" value="P-loop containing nucleotide triphosphate hydrolases"/>
    <property type="match status" value="1"/>
</dbReference>
<dbReference type="InterPro" id="IPR027417">
    <property type="entry name" value="P-loop_NTPase"/>
</dbReference>
<dbReference type="Proteomes" id="UP000018468">
    <property type="component" value="Linkage group LG24"/>
</dbReference>
<feature type="domain" description="IRG-type G" evidence="5">
    <location>
        <begin position="37"/>
        <end position="206"/>
    </location>
</feature>
<accession>W5NMB8</accession>
<dbReference type="eggNOG" id="ENOG502RPY3">
    <property type="taxonomic scope" value="Eukaryota"/>
</dbReference>
<reference evidence="7" key="1">
    <citation type="submission" date="2011-12" db="EMBL/GenBank/DDBJ databases">
        <title>The Draft Genome of Lepisosteus oculatus.</title>
        <authorList>
            <consortium name="The Broad Institute Genome Assembly &amp; Analysis Group"/>
            <consortium name="Computational R&amp;D Group"/>
            <consortium name="and Sequencing Platform"/>
            <person name="Di Palma F."/>
            <person name="Alfoldi J."/>
            <person name="Johnson J."/>
            <person name="Berlin A."/>
            <person name="Gnerre S."/>
            <person name="Jaffe D."/>
            <person name="MacCallum I."/>
            <person name="Young S."/>
            <person name="Walker B.J."/>
            <person name="Lander E.S."/>
            <person name="Lindblad-Toh K."/>
        </authorList>
    </citation>
    <scope>NUCLEOTIDE SEQUENCE [LARGE SCALE GENOMIC DNA]</scope>
</reference>
<keyword evidence="3" id="KW-0378">Hydrolase</keyword>
<name>W5NMB8_LEPOC</name>
<dbReference type="OMA" id="QGVKQPK"/>
<dbReference type="KEGG" id="loc:102687255"/>
<protein>
    <submittedName>
        <fullName evidence="6">Immunity-related GTPase family, q2</fullName>
    </submittedName>
</protein>
<dbReference type="InterPro" id="IPR051515">
    <property type="entry name" value="IRG"/>
</dbReference>
<dbReference type="PANTHER" id="PTHR32341">
    <property type="entry name" value="INTERFERON-INDUCIBLE GTPASE"/>
    <property type="match status" value="1"/>
</dbReference>
<dbReference type="InterPro" id="IPR030385">
    <property type="entry name" value="G_IRG_dom"/>
</dbReference>
<keyword evidence="4" id="KW-0342">GTP-binding</keyword>
<dbReference type="InParanoid" id="W5NMB8"/>
<dbReference type="GeneID" id="102687255"/>
<dbReference type="Pfam" id="PF05049">
    <property type="entry name" value="IIGP"/>
    <property type="match status" value="1"/>
</dbReference>
<dbReference type="HOGENOM" id="CLU_015342_2_0_1"/>
<organism evidence="6 7">
    <name type="scientific">Lepisosteus oculatus</name>
    <name type="common">Spotted gar</name>
    <dbReference type="NCBI Taxonomy" id="7918"/>
    <lineage>
        <taxon>Eukaryota</taxon>
        <taxon>Metazoa</taxon>
        <taxon>Chordata</taxon>
        <taxon>Craniata</taxon>
        <taxon>Vertebrata</taxon>
        <taxon>Euteleostomi</taxon>
        <taxon>Actinopterygii</taxon>
        <taxon>Neopterygii</taxon>
        <taxon>Holostei</taxon>
        <taxon>Semionotiformes</taxon>
        <taxon>Lepisosteidae</taxon>
        <taxon>Lepisosteus</taxon>
    </lineage>
</organism>
<dbReference type="STRING" id="7918.ENSLOCP00000021777"/>
<dbReference type="CTD" id="556650"/>
<dbReference type="PROSITE" id="PS51716">
    <property type="entry name" value="G_IRG"/>
    <property type="match status" value="1"/>
</dbReference>
<dbReference type="GeneTree" id="ENSGT00940000165579"/>
<reference evidence="6" key="3">
    <citation type="submission" date="2025-09" db="UniProtKB">
        <authorList>
            <consortium name="Ensembl"/>
        </authorList>
    </citation>
    <scope>IDENTIFICATION</scope>
</reference>
<evidence type="ECO:0000256" key="4">
    <source>
        <dbReference type="ARBA" id="ARBA00023134"/>
    </source>
</evidence>
<dbReference type="OrthoDB" id="422720at2759"/>